<accession>A0AAI9ZPS1</accession>
<comment type="caution">
    <text evidence="1">The sequence shown here is derived from an EMBL/GenBank/DDBJ whole genome shotgun (WGS) entry which is preliminary data.</text>
</comment>
<organism evidence="1 2">
    <name type="scientific">Colletotrichum phormii</name>
    <dbReference type="NCBI Taxonomy" id="359342"/>
    <lineage>
        <taxon>Eukaryota</taxon>
        <taxon>Fungi</taxon>
        <taxon>Dikarya</taxon>
        <taxon>Ascomycota</taxon>
        <taxon>Pezizomycotina</taxon>
        <taxon>Sordariomycetes</taxon>
        <taxon>Hypocreomycetidae</taxon>
        <taxon>Glomerellales</taxon>
        <taxon>Glomerellaceae</taxon>
        <taxon>Colletotrichum</taxon>
        <taxon>Colletotrichum acutatum species complex</taxon>
    </lineage>
</organism>
<reference evidence="1" key="1">
    <citation type="submission" date="2021-06" db="EMBL/GenBank/DDBJ databases">
        <title>Comparative genomics, transcriptomics and evolutionary studies reveal genomic signatures of adaptation to plant cell wall in hemibiotrophic fungi.</title>
        <authorList>
            <consortium name="DOE Joint Genome Institute"/>
            <person name="Baroncelli R."/>
            <person name="Diaz J.F."/>
            <person name="Benocci T."/>
            <person name="Peng M."/>
            <person name="Battaglia E."/>
            <person name="Haridas S."/>
            <person name="Andreopoulos W."/>
            <person name="Labutti K."/>
            <person name="Pangilinan J."/>
            <person name="Floch G.L."/>
            <person name="Makela M.R."/>
            <person name="Henrissat B."/>
            <person name="Grigoriev I.V."/>
            <person name="Crouch J.A."/>
            <person name="De Vries R.P."/>
            <person name="Sukno S.A."/>
            <person name="Thon M.R."/>
        </authorList>
    </citation>
    <scope>NUCLEOTIDE SEQUENCE</scope>
    <source>
        <strain evidence="1">CBS 102054</strain>
    </source>
</reference>
<dbReference type="RefSeq" id="XP_060444548.1">
    <property type="nucleotide sequence ID" value="XM_060584098.1"/>
</dbReference>
<evidence type="ECO:0000313" key="2">
    <source>
        <dbReference type="Proteomes" id="UP001243989"/>
    </source>
</evidence>
<protein>
    <submittedName>
        <fullName evidence="1">Uncharacterized protein</fullName>
    </submittedName>
</protein>
<gene>
    <name evidence="1" type="ORF">BDP81DRAFT_31558</name>
</gene>
<proteinExistence type="predicted"/>
<dbReference type="EMBL" id="JAHMHQ010000011">
    <property type="protein sequence ID" value="KAK1635941.1"/>
    <property type="molecule type" value="Genomic_DNA"/>
</dbReference>
<dbReference type="Proteomes" id="UP001243989">
    <property type="component" value="Unassembled WGS sequence"/>
</dbReference>
<name>A0AAI9ZPS1_9PEZI</name>
<dbReference type="AlphaFoldDB" id="A0AAI9ZPS1"/>
<keyword evidence="2" id="KW-1185">Reference proteome</keyword>
<sequence length="182" mass="20466">MFTGFIQPQVEKTPPKRHCISRWSQLRASADGLCMHRHRQKKTLSEGEEQRELPLETTLSLDGANGLTDRFKPQGEVKLLTTAMFYPTQPPYDTEKKIYHVDKMSAIPLRRSHAAPAGREIMNSETARKPGVGCRGIRKSRVVSSLLIGEKKVWGGERRSNDIRWAGSLEPGPKRGAFVGTR</sequence>
<dbReference type="GeneID" id="85468960"/>
<evidence type="ECO:0000313" key="1">
    <source>
        <dbReference type="EMBL" id="KAK1635941.1"/>
    </source>
</evidence>